<dbReference type="Pfam" id="PF07258">
    <property type="entry name" value="COMM_domain"/>
    <property type="match status" value="1"/>
</dbReference>
<keyword evidence="5" id="KW-1185">Reference proteome</keyword>
<comment type="caution">
    <text evidence="4">The sequence shown here is derived from an EMBL/GenBank/DDBJ whole genome shotgun (WGS) entry which is preliminary data.</text>
</comment>
<reference evidence="4" key="1">
    <citation type="journal article" date="2023" name="Mol. Biol. Evol.">
        <title>Third-Generation Sequencing Reveals the Adaptive Role of the Epigenome in Three Deep-Sea Polychaetes.</title>
        <authorList>
            <person name="Perez M."/>
            <person name="Aroh O."/>
            <person name="Sun Y."/>
            <person name="Lan Y."/>
            <person name="Juniper S.K."/>
            <person name="Young C.R."/>
            <person name="Angers B."/>
            <person name="Qian P.Y."/>
        </authorList>
    </citation>
    <scope>NUCLEOTIDE SEQUENCE</scope>
    <source>
        <strain evidence="4">P08H-3</strain>
    </source>
</reference>
<evidence type="ECO:0000313" key="4">
    <source>
        <dbReference type="EMBL" id="KAK2165318.1"/>
    </source>
</evidence>
<comment type="similarity">
    <text evidence="2">Belongs to the COMM domain-containing protein 3 family.</text>
</comment>
<evidence type="ECO:0000313" key="5">
    <source>
        <dbReference type="Proteomes" id="UP001208570"/>
    </source>
</evidence>
<dbReference type="PANTHER" id="PTHR31159:SF1">
    <property type="entry name" value="COMM DOMAIN-CONTAINING PROTEIN 3"/>
    <property type="match status" value="1"/>
</dbReference>
<feature type="domain" description="COMM" evidence="3">
    <location>
        <begin position="121"/>
        <end position="188"/>
    </location>
</feature>
<accession>A0AAD9K5H4</accession>
<dbReference type="Pfam" id="PF21672">
    <property type="entry name" value="COMM_HN"/>
    <property type="match status" value="1"/>
</dbReference>
<proteinExistence type="inferred from homology"/>
<name>A0AAD9K5H4_9ANNE</name>
<dbReference type="CDD" id="cd04751">
    <property type="entry name" value="Commd3"/>
    <property type="match status" value="1"/>
</dbReference>
<dbReference type="AlphaFoldDB" id="A0AAD9K5H4"/>
<dbReference type="InterPro" id="IPR037355">
    <property type="entry name" value="COMMD3"/>
</dbReference>
<evidence type="ECO:0000256" key="2">
    <source>
        <dbReference type="ARBA" id="ARBA00093469"/>
    </source>
</evidence>
<dbReference type="InterPro" id="IPR017920">
    <property type="entry name" value="COMM"/>
</dbReference>
<dbReference type="GO" id="GO:0006814">
    <property type="term" value="P:sodium ion transport"/>
    <property type="evidence" value="ECO:0007669"/>
    <property type="project" value="InterPro"/>
</dbReference>
<organism evidence="4 5">
    <name type="scientific">Paralvinella palmiformis</name>
    <dbReference type="NCBI Taxonomy" id="53620"/>
    <lineage>
        <taxon>Eukaryota</taxon>
        <taxon>Metazoa</taxon>
        <taxon>Spiralia</taxon>
        <taxon>Lophotrochozoa</taxon>
        <taxon>Annelida</taxon>
        <taxon>Polychaeta</taxon>
        <taxon>Sedentaria</taxon>
        <taxon>Canalipalpata</taxon>
        <taxon>Terebellida</taxon>
        <taxon>Terebelliformia</taxon>
        <taxon>Alvinellidae</taxon>
        <taxon>Paralvinella</taxon>
    </lineage>
</organism>
<evidence type="ECO:0000256" key="1">
    <source>
        <dbReference type="ARBA" id="ARBA00016548"/>
    </source>
</evidence>
<gene>
    <name evidence="4" type="ORF">LSH36_52g08013</name>
</gene>
<protein>
    <recommendedName>
        <fullName evidence="1">COMM domain-containing protein 3</fullName>
    </recommendedName>
</protein>
<dbReference type="PROSITE" id="PS51269">
    <property type="entry name" value="COMM"/>
    <property type="match status" value="1"/>
</dbReference>
<evidence type="ECO:0000259" key="3">
    <source>
        <dbReference type="PROSITE" id="PS51269"/>
    </source>
</evidence>
<dbReference type="Proteomes" id="UP001208570">
    <property type="component" value="Unassembled WGS sequence"/>
</dbReference>
<dbReference type="PANTHER" id="PTHR31159">
    <property type="entry name" value="COMM DOMAIN-CONTAINING PROTEIN 3"/>
    <property type="match status" value="1"/>
</dbReference>
<dbReference type="EMBL" id="JAODUP010000052">
    <property type="protein sequence ID" value="KAK2165318.1"/>
    <property type="molecule type" value="Genomic_DNA"/>
</dbReference>
<sequence>MELSADFVQGLQLLGNNAVVDDVSFDLLLQLSLDSILSPDSLEGSPPSAKLNNAQLKLGVASFITFLLEATKLDRDGTSLRHFLEELHFSEERLDKIIHVFEENKTNIRHVLASISSTYPHITDVRWRVEYYIKNNQLHKIGQPQYQIQLQTQKSGDGDVFQFSCSQEQLQDMVGKLKEACKSLERAHQVKPS</sequence>